<proteinExistence type="predicted"/>
<accession>A0A0D2GUI7</accession>
<dbReference type="OrthoDB" id="5357734at2759"/>
<dbReference type="RefSeq" id="XP_013269099.1">
    <property type="nucleotide sequence ID" value="XM_013413645.1"/>
</dbReference>
<dbReference type="STRING" id="1442369.A0A0D2GUI7"/>
<dbReference type="VEuPathDB" id="FungiDB:Z518_07902"/>
<dbReference type="EMBL" id="KN847480">
    <property type="protein sequence ID" value="KIX01963.1"/>
    <property type="molecule type" value="Genomic_DNA"/>
</dbReference>
<feature type="transmembrane region" description="Helical" evidence="1">
    <location>
        <begin position="190"/>
        <end position="211"/>
    </location>
</feature>
<dbReference type="PANTHER" id="PTHR37576">
    <property type="entry name" value="DEFECT AT LOW TEMPERATURE PROTEIN 1"/>
    <property type="match status" value="1"/>
</dbReference>
<dbReference type="HOGENOM" id="CLU_020821_1_0_1"/>
<feature type="transmembrane region" description="Helical" evidence="1">
    <location>
        <begin position="134"/>
        <end position="160"/>
    </location>
</feature>
<dbReference type="PANTHER" id="PTHR37576:SF2">
    <property type="entry name" value="DEFECT AT LOW TEMPERATURE PROTEIN 1"/>
    <property type="match status" value="1"/>
</dbReference>
<evidence type="ECO:0000313" key="3">
    <source>
        <dbReference type="Proteomes" id="UP000053617"/>
    </source>
</evidence>
<dbReference type="Proteomes" id="UP000053617">
    <property type="component" value="Unassembled WGS sequence"/>
</dbReference>
<keyword evidence="1" id="KW-1133">Transmembrane helix</keyword>
<dbReference type="InterPro" id="IPR021514">
    <property type="entry name" value="DUF3176"/>
</dbReference>
<gene>
    <name evidence="2" type="ORF">Z518_07902</name>
</gene>
<name>A0A0D2GUI7_9EURO</name>
<sequence>MNVFRFKALRGRSNKEALHVEAAEESVPFQTLNGLLGRRPRWHEVASQTSTSSYGHIQIAEPADNELGGTRWRVGFLARFPFLSFFCLCLIVGTIVGIIIILLVSDGKDVDSWDATTVNIAGDRHRWRVSVSTYIALFNFIASNAFAIMFGEAVAIYWWVDALQGQTLKNLHFRWEVGQSIFAILVRMRIWGWICVASIAFTAFSGLEALLQTASTSKTTFSSYAANMTASVAERLPAGFSGVVAATGHDVFGTVYYTPNFTEILRNYTSQSPIHFDLDGCASTSNVSCATTLMGVGFLYTCTASRSGLQTPLSTAANGTVLQPENTVFRVELGSTDWSITLDVLWQDKKGSNGLVVSNRHCTLEPASVEYPVNVTQRTVTLQPPTSTVNWTANSTDVDQSSLRVDKLLKTLPIPDYDNAIADFSLLTPGVHSTLGGIALAFARLFDSSIILKEDITNSGADVSVQGAFAAPYAQFVEGTTNDAYLNNTYASPMDELLSDIRDIMFRSSVAITEHQIPDYFWPDGSATETDAKSTTVPSQRVTQLGQYGIYHTIYKTNKVILGVAVGLMTLAILATLPLYWGFWRLGRKVSLSPLEIGKALHNSAMIDTGTGAAQSYSVLDVRDHHGRLPQYGSNLSAEELVKFLGAKKVKYGEVASNILGIGLFTDTKEARNGQLYY</sequence>
<dbReference type="Pfam" id="PF11374">
    <property type="entry name" value="DUF3176"/>
    <property type="match status" value="1"/>
</dbReference>
<reference evidence="2 3" key="1">
    <citation type="submission" date="2015-01" db="EMBL/GenBank/DDBJ databases">
        <title>The Genome Sequence of Rhinocladiella mackenzie CBS 650.93.</title>
        <authorList>
            <consortium name="The Broad Institute Genomics Platform"/>
            <person name="Cuomo C."/>
            <person name="de Hoog S."/>
            <person name="Gorbushina A."/>
            <person name="Stielow B."/>
            <person name="Teixiera M."/>
            <person name="Abouelleil A."/>
            <person name="Chapman S.B."/>
            <person name="Priest M."/>
            <person name="Young S.K."/>
            <person name="Wortman J."/>
            <person name="Nusbaum C."/>
            <person name="Birren B."/>
        </authorList>
    </citation>
    <scope>NUCLEOTIDE SEQUENCE [LARGE SCALE GENOMIC DNA]</scope>
    <source>
        <strain evidence="2 3">CBS 650.93</strain>
    </source>
</reference>
<evidence type="ECO:0000256" key="1">
    <source>
        <dbReference type="SAM" id="Phobius"/>
    </source>
</evidence>
<feature type="transmembrane region" description="Helical" evidence="1">
    <location>
        <begin position="80"/>
        <end position="104"/>
    </location>
</feature>
<evidence type="ECO:0000313" key="2">
    <source>
        <dbReference type="EMBL" id="KIX01963.1"/>
    </source>
</evidence>
<feature type="transmembrane region" description="Helical" evidence="1">
    <location>
        <begin position="560"/>
        <end position="583"/>
    </location>
</feature>
<keyword evidence="1" id="KW-0812">Transmembrane</keyword>
<dbReference type="AlphaFoldDB" id="A0A0D2GUI7"/>
<dbReference type="GeneID" id="25295973"/>
<keyword evidence="3" id="KW-1185">Reference proteome</keyword>
<keyword evidence="1" id="KW-0472">Membrane</keyword>
<organism evidence="2 3">
    <name type="scientific">Rhinocladiella mackenziei CBS 650.93</name>
    <dbReference type="NCBI Taxonomy" id="1442369"/>
    <lineage>
        <taxon>Eukaryota</taxon>
        <taxon>Fungi</taxon>
        <taxon>Dikarya</taxon>
        <taxon>Ascomycota</taxon>
        <taxon>Pezizomycotina</taxon>
        <taxon>Eurotiomycetes</taxon>
        <taxon>Chaetothyriomycetidae</taxon>
        <taxon>Chaetothyriales</taxon>
        <taxon>Herpotrichiellaceae</taxon>
        <taxon>Rhinocladiella</taxon>
    </lineage>
</organism>
<protein>
    <submittedName>
        <fullName evidence="2">Uncharacterized protein</fullName>
    </submittedName>
</protein>